<feature type="region of interest" description="Disordered" evidence="1">
    <location>
        <begin position="153"/>
        <end position="241"/>
    </location>
</feature>
<sequence length="833" mass="89334">MGKTATCVDVQHKKRGRPKLKDRKGVMDGPVGTSCINPSIMVAPIAPLTSRTHDPMVHHINQFSLAGNREHHYRYQPHTPTAGPVYSSQSQTSPLVASHAIPAIREIAPAGPRSSQAYCSVPGSAPFAPVAFRNDPPLYGFASRAPEPSLHSAPAFPYNSSTRSSSGPGSSSGFRPINPSATITTKPASPFGVYAPSPPLEGNQPKYASPTLASGHRPYPVATVSPHPNSGPDRSLPPLSSHLVEDSMRGVIGGHRDVQSHPHHERAATLPRILPPPSTGHPTALPSDLPESIPESFVTKEVVVIMSMDYVSLRVTDNCAAILGHTPPEFLERPLTDFLYQDDIPLFLKLRQILLDQLVLSEPATQPHSAHIPPIYPMQPPQSAFVAMAPPGGVRRPPAGSPRSDSAVSIPPVSGFYATPISEGSATSTVACEGGYFSPYTPYRAQEGLRSTISQLSAHTLQTADFYRMPLTSLMVMAKRSSSTQDRMYFRKPDGGGYSLFNVRLHLGGGLGAECNRSDTYPRLYLTCHISPFEFDSLLDPRAAGTYDPLRSLAGLSHTPSLTNLIHSASMENKTKAIPGQLLGTVGSPGIVPIPGMGPGRLRPEPSEGLARLGDALEVVRVRDRRRSSPLAEISNTYKPPRVTPVTQLEAYRMVSSPILPSLGRADDRRFPLVLPPPIQLTSGGGSAVRPRPFSGEAAGLPTRPSASPNMRYNPYPQPPTPHRQPLHSPLLVGPGIADTYLSDRTAFGSPFQELAVDSDSQLKRSPQLTNNSPTGMHWRTLPSLAPPVSREQIESSAPTVAFLLGLRSEGQGALDVKSSDWPEPKPGLPPPS</sequence>
<feature type="region of interest" description="Disordered" evidence="1">
    <location>
        <begin position="758"/>
        <end position="780"/>
    </location>
</feature>
<gene>
    <name evidence="2" type="ORF">BJ085DRAFT_37450</name>
</gene>
<evidence type="ECO:0000313" key="3">
    <source>
        <dbReference type="Proteomes" id="UP000268162"/>
    </source>
</evidence>
<name>A0A4P9ZQS8_9FUNG</name>
<proteinExistence type="predicted"/>
<dbReference type="EMBL" id="ML002803">
    <property type="protein sequence ID" value="RKP35727.1"/>
    <property type="molecule type" value="Genomic_DNA"/>
</dbReference>
<feature type="region of interest" description="Disordered" evidence="1">
    <location>
        <begin position="813"/>
        <end position="833"/>
    </location>
</feature>
<evidence type="ECO:0008006" key="4">
    <source>
        <dbReference type="Google" id="ProtNLM"/>
    </source>
</evidence>
<feature type="compositionally biased region" description="Basic residues" evidence="1">
    <location>
        <begin position="12"/>
        <end position="22"/>
    </location>
</feature>
<feature type="region of interest" description="Disordered" evidence="1">
    <location>
        <begin position="258"/>
        <end position="290"/>
    </location>
</feature>
<dbReference type="InterPro" id="IPR035965">
    <property type="entry name" value="PAS-like_dom_sf"/>
</dbReference>
<feature type="region of interest" description="Disordered" evidence="1">
    <location>
        <begin position="1"/>
        <end position="29"/>
    </location>
</feature>
<feature type="region of interest" description="Disordered" evidence="1">
    <location>
        <begin position="682"/>
        <end position="710"/>
    </location>
</feature>
<keyword evidence="3" id="KW-1185">Reference proteome</keyword>
<dbReference type="Proteomes" id="UP000268162">
    <property type="component" value="Unassembled WGS sequence"/>
</dbReference>
<accession>A0A4P9ZQS8</accession>
<protein>
    <recommendedName>
        <fullName evidence="4">PAS domain-containing protein</fullName>
    </recommendedName>
</protein>
<reference evidence="3" key="1">
    <citation type="journal article" date="2018" name="Nat. Microbiol.">
        <title>Leveraging single-cell genomics to expand the fungal tree of life.</title>
        <authorList>
            <person name="Ahrendt S.R."/>
            <person name="Quandt C.A."/>
            <person name="Ciobanu D."/>
            <person name="Clum A."/>
            <person name="Salamov A."/>
            <person name="Andreopoulos B."/>
            <person name="Cheng J.F."/>
            <person name="Woyke T."/>
            <person name="Pelin A."/>
            <person name="Henrissat B."/>
            <person name="Reynolds N.K."/>
            <person name="Benny G.L."/>
            <person name="Smith M.E."/>
            <person name="James T.Y."/>
            <person name="Grigoriev I.V."/>
        </authorList>
    </citation>
    <scope>NUCLEOTIDE SEQUENCE [LARGE SCALE GENOMIC DNA]</scope>
    <source>
        <strain evidence="3">RSA 468</strain>
    </source>
</reference>
<organism evidence="2 3">
    <name type="scientific">Dimargaris cristalligena</name>
    <dbReference type="NCBI Taxonomy" id="215637"/>
    <lineage>
        <taxon>Eukaryota</taxon>
        <taxon>Fungi</taxon>
        <taxon>Fungi incertae sedis</taxon>
        <taxon>Zoopagomycota</taxon>
        <taxon>Kickxellomycotina</taxon>
        <taxon>Dimargaritomycetes</taxon>
        <taxon>Dimargaritales</taxon>
        <taxon>Dimargaritaceae</taxon>
        <taxon>Dimargaris</taxon>
    </lineage>
</organism>
<feature type="compositionally biased region" description="Low complexity" evidence="1">
    <location>
        <begin position="160"/>
        <end position="173"/>
    </location>
</feature>
<dbReference type="AlphaFoldDB" id="A0A4P9ZQS8"/>
<dbReference type="Gene3D" id="3.30.450.20">
    <property type="entry name" value="PAS domain"/>
    <property type="match status" value="1"/>
</dbReference>
<evidence type="ECO:0000313" key="2">
    <source>
        <dbReference type="EMBL" id="RKP35727.1"/>
    </source>
</evidence>
<feature type="compositionally biased region" description="Polar residues" evidence="1">
    <location>
        <begin position="764"/>
        <end position="775"/>
    </location>
</feature>
<dbReference type="SUPFAM" id="SSF55785">
    <property type="entry name" value="PYP-like sensor domain (PAS domain)"/>
    <property type="match status" value="1"/>
</dbReference>
<feature type="compositionally biased region" description="Basic and acidic residues" evidence="1">
    <location>
        <begin position="258"/>
        <end position="267"/>
    </location>
</feature>
<evidence type="ECO:0000256" key="1">
    <source>
        <dbReference type="SAM" id="MobiDB-lite"/>
    </source>
</evidence>